<organism evidence="2 3">
    <name type="scientific">Iphiclides podalirius</name>
    <name type="common">scarce swallowtail</name>
    <dbReference type="NCBI Taxonomy" id="110791"/>
    <lineage>
        <taxon>Eukaryota</taxon>
        <taxon>Metazoa</taxon>
        <taxon>Ecdysozoa</taxon>
        <taxon>Arthropoda</taxon>
        <taxon>Hexapoda</taxon>
        <taxon>Insecta</taxon>
        <taxon>Pterygota</taxon>
        <taxon>Neoptera</taxon>
        <taxon>Endopterygota</taxon>
        <taxon>Lepidoptera</taxon>
        <taxon>Glossata</taxon>
        <taxon>Ditrysia</taxon>
        <taxon>Papilionoidea</taxon>
        <taxon>Papilionidae</taxon>
        <taxon>Papilioninae</taxon>
        <taxon>Iphiclides</taxon>
    </lineage>
</organism>
<evidence type="ECO:0000313" key="3">
    <source>
        <dbReference type="Proteomes" id="UP000837857"/>
    </source>
</evidence>
<gene>
    <name evidence="2" type="ORF">IPOD504_LOCUS14181</name>
</gene>
<feature type="non-terminal residue" evidence="2">
    <location>
        <position position="1"/>
    </location>
</feature>
<reference evidence="2" key="1">
    <citation type="submission" date="2022-03" db="EMBL/GenBank/DDBJ databases">
        <authorList>
            <person name="Martin H S."/>
        </authorList>
    </citation>
    <scope>NUCLEOTIDE SEQUENCE</scope>
</reference>
<sequence>MKFSTGSSSSSLASDSLSRKSTLCIYTEVDATMPPPPCERSSFVIVRRSESSSDSPRRRAKAVNCLDYHT</sequence>
<keyword evidence="3" id="KW-1185">Reference proteome</keyword>
<evidence type="ECO:0000313" key="2">
    <source>
        <dbReference type="EMBL" id="CAH2068273.1"/>
    </source>
</evidence>
<dbReference type="EMBL" id="OW152817">
    <property type="protein sequence ID" value="CAH2068273.1"/>
    <property type="molecule type" value="Genomic_DNA"/>
</dbReference>
<name>A0ABN8IW85_9NEOP</name>
<proteinExistence type="predicted"/>
<protein>
    <submittedName>
        <fullName evidence="2">Uncharacterized protein</fullName>
    </submittedName>
</protein>
<dbReference type="Proteomes" id="UP000837857">
    <property type="component" value="Chromosome 5"/>
</dbReference>
<feature type="compositionally biased region" description="Basic and acidic residues" evidence="1">
    <location>
        <begin position="47"/>
        <end position="57"/>
    </location>
</feature>
<accession>A0ABN8IW85</accession>
<feature type="region of interest" description="Disordered" evidence="1">
    <location>
        <begin position="30"/>
        <end position="60"/>
    </location>
</feature>
<evidence type="ECO:0000256" key="1">
    <source>
        <dbReference type="SAM" id="MobiDB-lite"/>
    </source>
</evidence>